<evidence type="ECO:0000256" key="2">
    <source>
        <dbReference type="SAM" id="MobiDB-lite"/>
    </source>
</evidence>
<reference evidence="3" key="2">
    <citation type="journal article" date="2018" name="Nat. Commun.">
        <title>Tailed giant Tupanvirus possesses the most complete translational apparatus of the known virosphere.</title>
        <authorList>
            <person name="Abrahao J."/>
            <person name="Silva L."/>
            <person name="Silva L.S."/>
            <person name="Khalil J.Y.B."/>
            <person name="Rodrigues R."/>
            <person name="Arantes T."/>
            <person name="Assis F."/>
            <person name="Boratto P."/>
            <person name="Andrade M."/>
            <person name="Kroon E.G."/>
            <person name="Ribeiro B."/>
            <person name="Bergier I."/>
            <person name="Seligmann H."/>
            <person name="Ghigo E."/>
            <person name="Colson P."/>
            <person name="Levasseur A."/>
            <person name="Kroemer G."/>
            <person name="Raoult D."/>
            <person name="La Scola B."/>
        </authorList>
    </citation>
    <scope>NUCLEOTIDE SEQUENCE [LARGE SCALE GENOMIC DNA]</scope>
    <source>
        <strain evidence="3">Deep ocean</strain>
    </source>
</reference>
<feature type="compositionally biased region" description="Basic and acidic residues" evidence="2">
    <location>
        <begin position="42"/>
        <end position="74"/>
    </location>
</feature>
<dbReference type="RefSeq" id="YP_010780747.1">
    <property type="nucleotide sequence ID" value="NC_075038.1"/>
</dbReference>
<accession>A0A6N1NQG8</accession>
<organism evidence="3">
    <name type="scientific">Tupanvirus deep ocean</name>
    <dbReference type="NCBI Taxonomy" id="2126984"/>
    <lineage>
        <taxon>Viruses</taxon>
        <taxon>Varidnaviria</taxon>
        <taxon>Bamfordvirae</taxon>
        <taxon>Nucleocytoviricota</taxon>
        <taxon>Megaviricetes</taxon>
        <taxon>Imitervirales</taxon>
        <taxon>Mimiviridae</taxon>
        <taxon>Megamimivirinae</taxon>
        <taxon>Tupanvirus</taxon>
        <taxon>Tupanvirus altamarinense</taxon>
    </lineage>
</organism>
<sequence>MSSKKHHGKKLQTDKQTDYLFDYFMNEDKIDEQLKGQLDEELAKKIENHQPKLDSRVISEKPSRKAFSSEEKQELPSISPDSEDNFRPNVEFNDDDDEPMNLNSESPSSVKSPYGQKINASAPFYPIQSRPVDNKPKEIISERPILGEKLVADVQKYIETPEERRARARDAYSKLQDLVEKYQVKLSRPFGIDDDPDEMEAEYDMHKERRNKTNQVKFYKQILLNVVCGVEFLNDKYNPFEFKLKDWSKQVASDMDDYTEVLEEIYEKYKDRGGKMAPEIRLLFMIIMSGVTFHLSQALFGNGGLDKTVQNNPNILNKLLGGLMKGGGGILGGGNSNDEPPEAKEAAPNNKNILAAIRKHNQTKNSDIKSEATNTTEAASETSQKMSTANEALAIERERRLLAEQRAAFENQMRKQNEMYMAQINDLRNQLSNQNMTVASQMNVPSQVTPQNNNNFQNTNNYQNTNNFQNNSVNQVLSDASRNPRFKENPIISNGQYSRPNLQQQQISDSNFDMFASEIKEPVKPIQKVKNSSVKKPTKIRLDEILDSLGDRTTEDIDDVIETSSKNRNRKINSLSKPITSTKKPKNNSATRSVTASDKRNSNVLKI</sequence>
<keyword evidence="1" id="KW-0175">Coiled coil</keyword>
<evidence type="ECO:0000313" key="3">
    <source>
        <dbReference type="EMBL" id="QKU34128.1"/>
    </source>
</evidence>
<reference evidence="3" key="1">
    <citation type="submission" date="2017-06" db="EMBL/GenBank/DDBJ databases">
        <authorList>
            <person name="Assis F.L."/>
            <person name="Abrahao J.S."/>
            <person name="Silva L."/>
            <person name="Khalil J.B."/>
            <person name="Rodrigues R."/>
            <person name="Silva L.S."/>
            <person name="Boratto P."/>
            <person name="Andrade M."/>
            <person name="Kroon E.G."/>
            <person name="Ribeiro B."/>
            <person name="Bergier I."/>
            <person name="Seligmann H."/>
            <person name="Ghigo E."/>
            <person name="Colson P."/>
            <person name="Levasseur A."/>
            <person name="Raoult D."/>
            <person name="Scola B.L."/>
        </authorList>
    </citation>
    <scope>NUCLEOTIDE SEQUENCE</scope>
    <source>
        <strain evidence="3">Deep ocean</strain>
    </source>
</reference>
<proteinExistence type="predicted"/>
<evidence type="ECO:0000256" key="1">
    <source>
        <dbReference type="SAM" id="Coils"/>
    </source>
</evidence>
<dbReference type="Pfam" id="PF19071">
    <property type="entry name" value="DUF5767"/>
    <property type="match status" value="1"/>
</dbReference>
<feature type="region of interest" description="Disordered" evidence="2">
    <location>
        <begin position="42"/>
        <end position="114"/>
    </location>
</feature>
<protein>
    <submittedName>
        <fullName evidence="3">Uncharacterized protein</fullName>
    </submittedName>
</protein>
<dbReference type="KEGG" id="vg:80517438"/>
<feature type="region of interest" description="Disordered" evidence="2">
    <location>
        <begin position="360"/>
        <end position="387"/>
    </location>
</feature>
<feature type="coiled-coil region" evidence="1">
    <location>
        <begin position="395"/>
        <end position="437"/>
    </location>
</feature>
<feature type="compositionally biased region" description="Low complexity" evidence="2">
    <location>
        <begin position="371"/>
        <end position="387"/>
    </location>
</feature>
<dbReference type="GeneID" id="80517438"/>
<feature type="compositionally biased region" description="Polar residues" evidence="2">
    <location>
        <begin position="101"/>
        <end position="111"/>
    </location>
</feature>
<name>A0A6N1NQG8_9VIRU</name>
<dbReference type="InterPro" id="IPR043910">
    <property type="entry name" value="DUF5767"/>
</dbReference>
<feature type="region of interest" description="Disordered" evidence="2">
    <location>
        <begin position="568"/>
        <end position="607"/>
    </location>
</feature>
<dbReference type="EMBL" id="MF405918">
    <property type="protein sequence ID" value="QKU34128.1"/>
    <property type="molecule type" value="Genomic_DNA"/>
</dbReference>